<feature type="domain" description="Clr5" evidence="4">
    <location>
        <begin position="20"/>
        <end position="53"/>
    </location>
</feature>
<dbReference type="Pfam" id="PF12796">
    <property type="entry name" value="Ank_2"/>
    <property type="match status" value="1"/>
</dbReference>
<evidence type="ECO:0000256" key="3">
    <source>
        <dbReference type="PROSITE-ProRule" id="PRU00023"/>
    </source>
</evidence>
<dbReference type="PROSITE" id="PS50297">
    <property type="entry name" value="ANK_REP_REGION"/>
    <property type="match status" value="2"/>
</dbReference>
<accession>A0ABR1UJS9</accession>
<feature type="repeat" description="ANK" evidence="3">
    <location>
        <begin position="671"/>
        <end position="704"/>
    </location>
</feature>
<dbReference type="InterPro" id="IPR025676">
    <property type="entry name" value="Clr5_dom"/>
</dbReference>
<dbReference type="PROSITE" id="PS50088">
    <property type="entry name" value="ANK_REPEAT"/>
    <property type="match status" value="2"/>
</dbReference>
<evidence type="ECO:0000256" key="1">
    <source>
        <dbReference type="ARBA" id="ARBA00022737"/>
    </source>
</evidence>
<evidence type="ECO:0000313" key="6">
    <source>
        <dbReference type="Proteomes" id="UP001446871"/>
    </source>
</evidence>
<sequence length="815" mass="90870">MTSLPPPRPVLLWQPRDYTVWDANRDRIYEYYLVEKNDLVETKRLMEERHSFPEYDKNMWEHVLLRHFGFRKNLSKSDWVPIGQHIAKRRRLGKDTYAIDLCGAQLPKRSVEKNIPQNIALDANSPMLPRDVLIRTPPPGEPSASQELQRRVNISDLLLASSPDTAAIKDMLPEWIIEVRKKSPFNQTMLRLQLCPKGAGIDPTFLWKSASRKRDISMMKILVQAGYKFADLPVTVQQDCLRRNLFREEQSDITCVSYLLESGVTSAPVLDNGVYWREPGRPILARDALWFHDGEPTMLFDEFYKRSSRGDETITVSGICRAASGGLDSLKHYMETTPCATVEIKTVLLEIALSESADKGCCDVLDCLLDYGIDPNVPSLGGNKYSGLESSPKSWNPTLRAIKKCNLEAVRKFLLRHPVLHCHDCFIGVLSQPGEDCWAATIKLLETSGLNPQRFGDDEVIQEVMSNWVWGNDVLIRLLKIFELYNIPFDKKVHGVTLLQMAIRKGCSLHIVEVLLRHGVDGGSELLYDALKSRSVYREEIVELLLDCDIDPSTGDANLLEAALSPGYDKGGNLRLYFSMLERGVRWTAKAPTCGTNLITLLLKNGAEDCLIADTVDAGYDLNLQGQHNRLTPLAAAINHGRFQLAVDFIRQGANINTMLILDSKDWDDGHGSTALHFACREGAPLSFIKTLIDLGAQVDAGSGTQSGTSLHNAVSAGHLNMTSLLIARGADINAVIKFAEDSFAVTPLDLAAEDGNLELCQLLYDLGGRSGSRAITDVDGAVQLARDQNNLGVLRFFEERVEGLDRIPDLEDED</sequence>
<dbReference type="InterPro" id="IPR002110">
    <property type="entry name" value="Ankyrin_rpt"/>
</dbReference>
<keyword evidence="6" id="KW-1185">Reference proteome</keyword>
<reference evidence="5 6" key="1">
    <citation type="submission" date="2023-01" db="EMBL/GenBank/DDBJ databases">
        <title>Analysis of 21 Apiospora genomes using comparative genomics revels a genus with tremendous synthesis potential of carbohydrate active enzymes and secondary metabolites.</title>
        <authorList>
            <person name="Sorensen T."/>
        </authorList>
    </citation>
    <scope>NUCLEOTIDE SEQUENCE [LARGE SCALE GENOMIC DNA]</scope>
    <source>
        <strain evidence="5 6">CBS 83171</strain>
    </source>
</reference>
<dbReference type="Gene3D" id="1.25.40.20">
    <property type="entry name" value="Ankyrin repeat-containing domain"/>
    <property type="match status" value="2"/>
</dbReference>
<evidence type="ECO:0000256" key="2">
    <source>
        <dbReference type="ARBA" id="ARBA00023043"/>
    </source>
</evidence>
<keyword evidence="2 3" id="KW-0040">ANK repeat</keyword>
<dbReference type="SUPFAM" id="SSF48403">
    <property type="entry name" value="Ankyrin repeat"/>
    <property type="match status" value="1"/>
</dbReference>
<evidence type="ECO:0000313" key="5">
    <source>
        <dbReference type="EMBL" id="KAK8059177.1"/>
    </source>
</evidence>
<proteinExistence type="predicted"/>
<comment type="caution">
    <text evidence="5">The sequence shown here is derived from an EMBL/GenBank/DDBJ whole genome shotgun (WGS) entry which is preliminary data.</text>
</comment>
<feature type="repeat" description="ANK" evidence="3">
    <location>
        <begin position="706"/>
        <end position="738"/>
    </location>
</feature>
<gene>
    <name evidence="5" type="ORF">PG996_009107</name>
</gene>
<organism evidence="5 6">
    <name type="scientific">Apiospora saccharicola</name>
    <dbReference type="NCBI Taxonomy" id="335842"/>
    <lineage>
        <taxon>Eukaryota</taxon>
        <taxon>Fungi</taxon>
        <taxon>Dikarya</taxon>
        <taxon>Ascomycota</taxon>
        <taxon>Pezizomycotina</taxon>
        <taxon>Sordariomycetes</taxon>
        <taxon>Xylariomycetidae</taxon>
        <taxon>Amphisphaeriales</taxon>
        <taxon>Apiosporaceae</taxon>
        <taxon>Apiospora</taxon>
    </lineage>
</organism>
<dbReference type="SMART" id="SM00248">
    <property type="entry name" value="ANK"/>
    <property type="match status" value="8"/>
</dbReference>
<dbReference type="PANTHER" id="PTHR24198">
    <property type="entry name" value="ANKYRIN REPEAT AND PROTEIN KINASE DOMAIN-CONTAINING PROTEIN"/>
    <property type="match status" value="1"/>
</dbReference>
<evidence type="ECO:0000259" key="4">
    <source>
        <dbReference type="Pfam" id="PF14420"/>
    </source>
</evidence>
<dbReference type="PANTHER" id="PTHR24198:SF165">
    <property type="entry name" value="ANKYRIN REPEAT-CONTAINING PROTEIN-RELATED"/>
    <property type="match status" value="1"/>
</dbReference>
<dbReference type="EMBL" id="JAQQWM010000006">
    <property type="protein sequence ID" value="KAK8059177.1"/>
    <property type="molecule type" value="Genomic_DNA"/>
</dbReference>
<dbReference type="Proteomes" id="UP001446871">
    <property type="component" value="Unassembled WGS sequence"/>
</dbReference>
<keyword evidence="1" id="KW-0677">Repeat</keyword>
<name>A0ABR1UJS9_9PEZI</name>
<protein>
    <recommendedName>
        <fullName evidence="4">Clr5 domain-containing protein</fullName>
    </recommendedName>
</protein>
<dbReference type="InterPro" id="IPR036770">
    <property type="entry name" value="Ankyrin_rpt-contain_sf"/>
</dbReference>
<dbReference type="Pfam" id="PF14420">
    <property type="entry name" value="Clr5"/>
    <property type="match status" value="1"/>
</dbReference>